<dbReference type="EMBL" id="JAGPYM010000016">
    <property type="protein sequence ID" value="KAH6886292.1"/>
    <property type="molecule type" value="Genomic_DNA"/>
</dbReference>
<evidence type="ECO:0000256" key="1">
    <source>
        <dbReference type="ARBA" id="ARBA00004123"/>
    </source>
</evidence>
<comment type="subcellular location">
    <subcellularLocation>
        <location evidence="1">Nucleus</location>
    </subcellularLocation>
</comment>
<dbReference type="InterPro" id="IPR050613">
    <property type="entry name" value="Sec_Metabolite_Reg"/>
</dbReference>
<keyword evidence="5" id="KW-1185">Reference proteome</keyword>
<keyword evidence="2" id="KW-0539">Nucleus</keyword>
<accession>A0A9P8W0T2</accession>
<organism evidence="4 5">
    <name type="scientific">Thelonectria olida</name>
    <dbReference type="NCBI Taxonomy" id="1576542"/>
    <lineage>
        <taxon>Eukaryota</taxon>
        <taxon>Fungi</taxon>
        <taxon>Dikarya</taxon>
        <taxon>Ascomycota</taxon>
        <taxon>Pezizomycotina</taxon>
        <taxon>Sordariomycetes</taxon>
        <taxon>Hypocreomycetidae</taxon>
        <taxon>Hypocreales</taxon>
        <taxon>Nectriaceae</taxon>
        <taxon>Thelonectria</taxon>
    </lineage>
</organism>
<proteinExistence type="predicted"/>
<evidence type="ECO:0000313" key="4">
    <source>
        <dbReference type="EMBL" id="KAH6886292.1"/>
    </source>
</evidence>
<dbReference type="GO" id="GO:0003677">
    <property type="term" value="F:DNA binding"/>
    <property type="evidence" value="ECO:0007669"/>
    <property type="project" value="InterPro"/>
</dbReference>
<dbReference type="GO" id="GO:0005634">
    <property type="term" value="C:nucleus"/>
    <property type="evidence" value="ECO:0007669"/>
    <property type="project" value="UniProtKB-SubCell"/>
</dbReference>
<dbReference type="Proteomes" id="UP000777438">
    <property type="component" value="Unassembled WGS sequence"/>
</dbReference>
<dbReference type="CDD" id="cd12148">
    <property type="entry name" value="fungal_TF_MHR"/>
    <property type="match status" value="1"/>
</dbReference>
<sequence>MEGTSLFNDHLLFAPLNLDVNLSPSHPEQVQIFRLWQIYMDNVNPLLKVTHTPTLQPRIIDAASDVANISPALEALMLSIYCISVVSLDEGGCIRLFRSPRNQLLAGYQSACQQALLKCSLWRSCDVDGLTALYLYLVSVAGQTDARCLACMLVVAMRIAQRMGIHNESTNTECTVLEAEMRRRLWWSLVAFDYRISELTDYKTTTLIPTWDCSTPLNVNDFELRPDMKKAPVVHEKPTEALFCVVRSELADFVRHSPFHLDFVNPSLNSIAQPKATFHGPSTGGGELVALGKLVEDKYLAFCDVEDQLHYMTIWTTRGSLARSRLLDHYSKLSKSSVPETDAQRSAGISYALSMLECDMKLRTSPLTKGYLWFVGFYLPALAYLYTLNHLRKWPDSDHSAKAWAAIGENYEALTMNQKRYEQSERGIYVHKFSQVVLQAWEARETLLKQQHKPLEPVPQIVLDIGDGCIPRGRVRQVGRCLSVAQCHVG</sequence>
<dbReference type="AlphaFoldDB" id="A0A9P8W0T2"/>
<comment type="caution">
    <text evidence="4">The sequence shown here is derived from an EMBL/GenBank/DDBJ whole genome shotgun (WGS) entry which is preliminary data.</text>
</comment>
<dbReference type="SMART" id="SM00906">
    <property type="entry name" value="Fungal_trans"/>
    <property type="match status" value="1"/>
</dbReference>
<dbReference type="OrthoDB" id="2269373at2759"/>
<evidence type="ECO:0000259" key="3">
    <source>
        <dbReference type="SMART" id="SM00906"/>
    </source>
</evidence>
<reference evidence="4 5" key="1">
    <citation type="journal article" date="2021" name="Nat. Commun.">
        <title>Genetic determinants of endophytism in the Arabidopsis root mycobiome.</title>
        <authorList>
            <person name="Mesny F."/>
            <person name="Miyauchi S."/>
            <person name="Thiergart T."/>
            <person name="Pickel B."/>
            <person name="Atanasova L."/>
            <person name="Karlsson M."/>
            <person name="Huettel B."/>
            <person name="Barry K.W."/>
            <person name="Haridas S."/>
            <person name="Chen C."/>
            <person name="Bauer D."/>
            <person name="Andreopoulos W."/>
            <person name="Pangilinan J."/>
            <person name="LaButti K."/>
            <person name="Riley R."/>
            <person name="Lipzen A."/>
            <person name="Clum A."/>
            <person name="Drula E."/>
            <person name="Henrissat B."/>
            <person name="Kohler A."/>
            <person name="Grigoriev I.V."/>
            <person name="Martin F.M."/>
            <person name="Hacquard S."/>
        </authorList>
    </citation>
    <scope>NUCLEOTIDE SEQUENCE [LARGE SCALE GENOMIC DNA]</scope>
    <source>
        <strain evidence="4 5">MPI-CAGE-CH-0241</strain>
    </source>
</reference>
<dbReference type="Pfam" id="PF04082">
    <property type="entry name" value="Fungal_trans"/>
    <property type="match status" value="1"/>
</dbReference>
<name>A0A9P8W0T2_9HYPO</name>
<gene>
    <name evidence="4" type="ORF">B0T10DRAFT_576068</name>
</gene>
<evidence type="ECO:0000313" key="5">
    <source>
        <dbReference type="Proteomes" id="UP000777438"/>
    </source>
</evidence>
<dbReference type="GO" id="GO:0008270">
    <property type="term" value="F:zinc ion binding"/>
    <property type="evidence" value="ECO:0007669"/>
    <property type="project" value="InterPro"/>
</dbReference>
<dbReference type="PANTHER" id="PTHR31001:SF45">
    <property type="entry name" value="ZN(II)2CYS6 TRANSCRIPTION FACTOR (EUROFUNG)"/>
    <property type="match status" value="1"/>
</dbReference>
<dbReference type="GO" id="GO:0006351">
    <property type="term" value="P:DNA-templated transcription"/>
    <property type="evidence" value="ECO:0007669"/>
    <property type="project" value="InterPro"/>
</dbReference>
<dbReference type="InterPro" id="IPR007219">
    <property type="entry name" value="XnlR_reg_dom"/>
</dbReference>
<evidence type="ECO:0000256" key="2">
    <source>
        <dbReference type="ARBA" id="ARBA00023242"/>
    </source>
</evidence>
<feature type="domain" description="Xylanolytic transcriptional activator regulatory" evidence="3">
    <location>
        <begin position="149"/>
        <end position="222"/>
    </location>
</feature>
<dbReference type="PANTHER" id="PTHR31001">
    <property type="entry name" value="UNCHARACTERIZED TRANSCRIPTIONAL REGULATORY PROTEIN"/>
    <property type="match status" value="1"/>
</dbReference>
<protein>
    <submittedName>
        <fullName evidence="4">C6 transcription factor</fullName>
    </submittedName>
</protein>